<evidence type="ECO:0000256" key="1">
    <source>
        <dbReference type="SAM" id="SignalP"/>
    </source>
</evidence>
<feature type="chain" id="PRO_5036951915" evidence="1">
    <location>
        <begin position="38"/>
        <end position="337"/>
    </location>
</feature>
<dbReference type="Proteomes" id="UP000631694">
    <property type="component" value="Unassembled WGS sequence"/>
</dbReference>
<keyword evidence="3" id="KW-1185">Reference proteome</keyword>
<feature type="signal peptide" evidence="1">
    <location>
        <begin position="1"/>
        <end position="37"/>
    </location>
</feature>
<gene>
    <name evidence="2" type="ORF">I5731_16270</name>
</gene>
<dbReference type="RefSeq" id="WP_197312462.1">
    <property type="nucleotide sequence ID" value="NZ_JADZLT010000054.1"/>
</dbReference>
<comment type="caution">
    <text evidence="2">The sequence shown here is derived from an EMBL/GenBank/DDBJ whole genome shotgun (WGS) entry which is preliminary data.</text>
</comment>
<name>A0A931N123_9HYPH</name>
<dbReference type="AlphaFoldDB" id="A0A931N123"/>
<protein>
    <submittedName>
        <fullName evidence="2">Uncharacterized protein</fullName>
    </submittedName>
</protein>
<accession>A0A931N123</accession>
<organism evidence="2 3">
    <name type="scientific">Methylobrevis albus</name>
    <dbReference type="NCBI Taxonomy" id="2793297"/>
    <lineage>
        <taxon>Bacteria</taxon>
        <taxon>Pseudomonadati</taxon>
        <taxon>Pseudomonadota</taxon>
        <taxon>Alphaproteobacteria</taxon>
        <taxon>Hyphomicrobiales</taxon>
        <taxon>Pleomorphomonadaceae</taxon>
        <taxon>Methylobrevis</taxon>
    </lineage>
</organism>
<sequence>MSTVSNIFMRHRIVRCAISVLVAAMLAGAAATPAASAEEVSPGYTFQDTVNHGIAFPTFTFRGASLSSGGTGMAARPQSAIQIDNMTGRVRASYIYWSYLAHGSPSAMESSRISMQRSHPNPAAQPVEMQGELIGNWPVCGVVGQHARVFRAQVPGSVVTGNGLYLISPVSPRPSASDGNASVPGKKWLPIWYGATLFVIGTGSDVVALYDGITHDANWNRLITTLRLPALPGTYQTVLLHQFGHGGGRSDRTGRDYNMSKEITSVNGFAIAGPGSPAHDSDWNGNLYGWNLSKHDVVRATVGSEYNRTRLRILLDRNGVGCPRPIGAAVAITPLRP</sequence>
<keyword evidence="1" id="KW-0732">Signal</keyword>
<reference evidence="2" key="1">
    <citation type="submission" date="2020-12" db="EMBL/GenBank/DDBJ databases">
        <title>Methylobrevis albus sp. nov., isolated from fresh water lack sediment.</title>
        <authorList>
            <person name="Zou Q."/>
        </authorList>
    </citation>
    <scope>NUCLEOTIDE SEQUENCE</scope>
    <source>
        <strain evidence="2">L22</strain>
    </source>
</reference>
<evidence type="ECO:0000313" key="2">
    <source>
        <dbReference type="EMBL" id="MBH0239381.1"/>
    </source>
</evidence>
<proteinExistence type="predicted"/>
<dbReference type="EMBL" id="JADZLT010000054">
    <property type="protein sequence ID" value="MBH0239381.1"/>
    <property type="molecule type" value="Genomic_DNA"/>
</dbReference>
<evidence type="ECO:0000313" key="3">
    <source>
        <dbReference type="Proteomes" id="UP000631694"/>
    </source>
</evidence>